<name>A0A6J7H696_9ZZZZ</name>
<dbReference type="SMART" id="SM00418">
    <property type="entry name" value="HTH_ARSR"/>
    <property type="match status" value="1"/>
</dbReference>
<protein>
    <submittedName>
        <fullName evidence="5">Unannotated protein</fullName>
    </submittedName>
</protein>
<dbReference type="SUPFAM" id="SSF46785">
    <property type="entry name" value="Winged helix' DNA-binding domain"/>
    <property type="match status" value="1"/>
</dbReference>
<dbReference type="InterPro" id="IPR036390">
    <property type="entry name" value="WH_DNA-bd_sf"/>
</dbReference>
<reference evidence="5" key="1">
    <citation type="submission" date="2020-05" db="EMBL/GenBank/DDBJ databases">
        <authorList>
            <person name="Chiriac C."/>
            <person name="Salcher M."/>
            <person name="Ghai R."/>
            <person name="Kavagutti S V."/>
        </authorList>
    </citation>
    <scope>NUCLEOTIDE SEQUENCE</scope>
</reference>
<evidence type="ECO:0000256" key="1">
    <source>
        <dbReference type="ARBA" id="ARBA00023015"/>
    </source>
</evidence>
<accession>A0A6J7H696</accession>
<dbReference type="CDD" id="cd00090">
    <property type="entry name" value="HTH_ARSR"/>
    <property type="match status" value="1"/>
</dbReference>
<keyword evidence="1" id="KW-0805">Transcription regulation</keyword>
<dbReference type="InterPro" id="IPR051081">
    <property type="entry name" value="HTH_MetalResp_TranReg"/>
</dbReference>
<dbReference type="Gene3D" id="1.10.10.10">
    <property type="entry name" value="Winged helix-like DNA-binding domain superfamily/Winged helix DNA-binding domain"/>
    <property type="match status" value="1"/>
</dbReference>
<dbReference type="PANTHER" id="PTHR33154:SF18">
    <property type="entry name" value="ARSENICAL RESISTANCE OPERON REPRESSOR"/>
    <property type="match status" value="1"/>
</dbReference>
<organism evidence="5">
    <name type="scientific">freshwater metagenome</name>
    <dbReference type="NCBI Taxonomy" id="449393"/>
    <lineage>
        <taxon>unclassified sequences</taxon>
        <taxon>metagenomes</taxon>
        <taxon>ecological metagenomes</taxon>
    </lineage>
</organism>
<dbReference type="GO" id="GO:0003700">
    <property type="term" value="F:DNA-binding transcription factor activity"/>
    <property type="evidence" value="ECO:0007669"/>
    <property type="project" value="InterPro"/>
</dbReference>
<keyword evidence="2" id="KW-0238">DNA-binding</keyword>
<dbReference type="InterPro" id="IPR011991">
    <property type="entry name" value="ArsR-like_HTH"/>
</dbReference>
<dbReference type="InterPro" id="IPR001845">
    <property type="entry name" value="HTH_ArsR_DNA-bd_dom"/>
</dbReference>
<dbReference type="PANTHER" id="PTHR33154">
    <property type="entry name" value="TRANSCRIPTIONAL REGULATOR, ARSR FAMILY"/>
    <property type="match status" value="1"/>
</dbReference>
<dbReference type="PROSITE" id="PS50987">
    <property type="entry name" value="HTH_ARSR_2"/>
    <property type="match status" value="1"/>
</dbReference>
<evidence type="ECO:0000313" key="5">
    <source>
        <dbReference type="EMBL" id="CAB4916441.1"/>
    </source>
</evidence>
<dbReference type="PRINTS" id="PR00778">
    <property type="entry name" value="HTHARSR"/>
</dbReference>
<dbReference type="Pfam" id="PF01022">
    <property type="entry name" value="HTH_5"/>
    <property type="match status" value="1"/>
</dbReference>
<dbReference type="InterPro" id="IPR036388">
    <property type="entry name" value="WH-like_DNA-bd_sf"/>
</dbReference>
<sequence length="123" mass="13741">MYRRGSMDVALQLEPKTRRAVGAPCCEPVVYPDVDRAQAARLAEVAKALGDPIRLQVVDVLRRHAGKVCVCELVPLFDVSQSTLSHHLKKLRDAGIVDAERQGLWAYYYVLPEALDELRGWLG</sequence>
<dbReference type="AlphaFoldDB" id="A0A6J7H696"/>
<feature type="domain" description="HTH arsR-type" evidence="4">
    <location>
        <begin position="34"/>
        <end position="123"/>
    </location>
</feature>
<proteinExistence type="predicted"/>
<dbReference type="NCBIfam" id="NF033788">
    <property type="entry name" value="HTH_metalloreg"/>
    <property type="match status" value="1"/>
</dbReference>
<keyword evidence="3" id="KW-0804">Transcription</keyword>
<dbReference type="EMBL" id="CAFBMK010000083">
    <property type="protein sequence ID" value="CAB4916441.1"/>
    <property type="molecule type" value="Genomic_DNA"/>
</dbReference>
<evidence type="ECO:0000256" key="2">
    <source>
        <dbReference type="ARBA" id="ARBA00023125"/>
    </source>
</evidence>
<evidence type="ECO:0000259" key="4">
    <source>
        <dbReference type="PROSITE" id="PS50987"/>
    </source>
</evidence>
<gene>
    <name evidence="5" type="ORF">UFOPK3564_01591</name>
</gene>
<evidence type="ECO:0000256" key="3">
    <source>
        <dbReference type="ARBA" id="ARBA00023163"/>
    </source>
</evidence>
<dbReference type="GO" id="GO:0003677">
    <property type="term" value="F:DNA binding"/>
    <property type="evidence" value="ECO:0007669"/>
    <property type="project" value="UniProtKB-KW"/>
</dbReference>